<dbReference type="PANTHER" id="PTHR10655">
    <property type="entry name" value="LYSOPHOSPHOLIPASE-RELATED"/>
    <property type="match status" value="1"/>
</dbReference>
<dbReference type="OrthoDB" id="2418081at2759"/>
<keyword evidence="11" id="KW-0862">Zinc</keyword>
<keyword evidence="5 14" id="KW-0378">Hydrolase</keyword>
<evidence type="ECO:0000256" key="11">
    <source>
        <dbReference type="PROSITE-ProRule" id="PRU00047"/>
    </source>
</evidence>
<dbReference type="AlphaFoldDB" id="A0A8B6FV51"/>
<dbReference type="InterPro" id="IPR050565">
    <property type="entry name" value="LYPA1-2/EST-like"/>
</dbReference>
<evidence type="ECO:0000256" key="6">
    <source>
        <dbReference type="ARBA" id="ARBA00022832"/>
    </source>
</evidence>
<dbReference type="Proteomes" id="UP000596742">
    <property type="component" value="Unassembled WGS sequence"/>
</dbReference>
<dbReference type="Pfam" id="PF14529">
    <property type="entry name" value="Exo_endo_phos_2"/>
    <property type="match status" value="1"/>
</dbReference>
<protein>
    <recommendedName>
        <fullName evidence="3">palmitoyl-protein hydrolase</fullName>
        <ecNumber evidence="3">3.1.2.22</ecNumber>
    </recommendedName>
    <alternativeName>
        <fullName evidence="8">Palmitoyl-protein hydrolase</fullName>
    </alternativeName>
</protein>
<dbReference type="SUPFAM" id="SSF56219">
    <property type="entry name" value="DNase I-like"/>
    <property type="match status" value="1"/>
</dbReference>
<dbReference type="SUPFAM" id="SSF53474">
    <property type="entry name" value="alpha/beta-Hydrolases"/>
    <property type="match status" value="1"/>
</dbReference>
<dbReference type="Pfam" id="PF02230">
    <property type="entry name" value="Abhydrolase_2"/>
    <property type="match status" value="1"/>
</dbReference>
<evidence type="ECO:0000256" key="5">
    <source>
        <dbReference type="ARBA" id="ARBA00022801"/>
    </source>
</evidence>
<dbReference type="InterPro" id="IPR029058">
    <property type="entry name" value="AB_hydrolase_fold"/>
</dbReference>
<dbReference type="SMART" id="SM00343">
    <property type="entry name" value="ZnF_C2HC"/>
    <property type="match status" value="2"/>
</dbReference>
<evidence type="ECO:0000256" key="7">
    <source>
        <dbReference type="ARBA" id="ARBA00023098"/>
    </source>
</evidence>
<dbReference type="Gene3D" id="4.10.60.10">
    <property type="entry name" value="Zinc finger, CCHC-type"/>
    <property type="match status" value="1"/>
</dbReference>
<evidence type="ECO:0000259" key="13">
    <source>
        <dbReference type="PROSITE" id="PS50158"/>
    </source>
</evidence>
<dbReference type="InterPro" id="IPR036875">
    <property type="entry name" value="Znf_CCHC_sf"/>
</dbReference>
<keyword evidence="15" id="KW-1185">Reference proteome</keyword>
<evidence type="ECO:0000256" key="3">
    <source>
        <dbReference type="ARBA" id="ARBA00012423"/>
    </source>
</evidence>
<comment type="similarity">
    <text evidence="2">Belongs to the AB hydrolase superfamily. AB hydrolase 2 family.</text>
</comment>
<keyword evidence="11" id="KW-0863">Zinc-finger</keyword>
<evidence type="ECO:0000313" key="14">
    <source>
        <dbReference type="EMBL" id="VDI55210.1"/>
    </source>
</evidence>
<comment type="subcellular location">
    <subcellularLocation>
        <location evidence="1">Cytoplasm</location>
    </subcellularLocation>
</comment>
<comment type="catalytic activity">
    <reaction evidence="10">
        <text>1-hexadecanoyl-sn-glycero-3-phosphocholine + H2O = sn-glycerol 3-phosphocholine + hexadecanoate + H(+)</text>
        <dbReference type="Rhea" id="RHEA:40435"/>
        <dbReference type="ChEBI" id="CHEBI:7896"/>
        <dbReference type="ChEBI" id="CHEBI:15377"/>
        <dbReference type="ChEBI" id="CHEBI:15378"/>
        <dbReference type="ChEBI" id="CHEBI:16870"/>
        <dbReference type="ChEBI" id="CHEBI:72998"/>
    </reaction>
    <physiologicalReaction direction="left-to-right" evidence="10">
        <dbReference type="Rhea" id="RHEA:40436"/>
    </physiologicalReaction>
</comment>
<sequence>MAFSQGFDVDDFIDNVVYYDRKKGKEISSEIESSDSMVETSSQDSDMESLDTVSEKSSKKRRIGSTPPFNISYSQAVRSTVKRKPKTVVHAKTPPPKPKKYLVIMQAQEVELGQQNPIKIQRLIQSLDYGTPKWVNGTRRGIIIECNDSYQFRSILATQRLGDWQVAYYNTPIDLTEEEVLGVLKDYKVTKVNRLTYYDSVSQTRKPSKTLKIFFNTAQLVENINIGFTRYKVKPFIPRPIQCYKCQKYGHMHQQCRNAVICRKCGLGHDINECPSQTVQCINCKGAHAANSKDCPTRTEKQKVLKKAYSDKITIKEAIVEVKKKRASQATKAATETKSKGSKIHTHKITEQQGLNDFALLILLAFTRLQALESPIECCDLMTRLFDKILVRNTKGGGTAIYCRDHIRYTKVNIISKLENSSINIKIDNKTTTIINIYDSANNTKEAEYENIFKQVKNDIIMCGDFNAHHTLWGSNSIQTKGRELYNFIVNNNIVILNDGSGTRLNPINLETSCIDISLVSPNISHKATWAVDHSSTYGSDHFVVSLTLNEKPDYKNESVFKWNYAKADWNGFSSKCDQILCEDMVTCNTQETCTLLTDTITNIAGEFIPVRKNNSKSNKPSVPWWNTNCTKAVKDRNKARNKAQHTGLLYCVLVSWCMGNSSSKDMSAPVKVLPTAKHTASLIFLHGLGDTGHGWAAGLKALKFEHVHCVCPTAPAQPVTVNAGMKMPSWFDIFGLSPESPSDEEGIKRSSEILKQLIKDEEDKGIPSNKIFVGGFSQGGAVSLYTALTLGKPLAGVIALSSWLPLHQKFPDAIKGDVSNLPVFQGHGYEDPMVPYKWGELTNKTLSTHLKNIVFKSYHMMHSSCEEEMEDVKNFIEKIVKA</sequence>
<evidence type="ECO:0000256" key="10">
    <source>
        <dbReference type="ARBA" id="ARBA00048656"/>
    </source>
</evidence>
<feature type="region of interest" description="Disordered" evidence="12">
    <location>
        <begin position="26"/>
        <end position="68"/>
    </location>
</feature>
<evidence type="ECO:0000256" key="2">
    <source>
        <dbReference type="ARBA" id="ARBA00006499"/>
    </source>
</evidence>
<dbReference type="GO" id="GO:0005737">
    <property type="term" value="C:cytoplasm"/>
    <property type="evidence" value="ECO:0007669"/>
    <property type="project" value="UniProtKB-SubCell"/>
</dbReference>
<dbReference type="GO" id="GO:0052689">
    <property type="term" value="F:carboxylic ester hydrolase activity"/>
    <property type="evidence" value="ECO:0007669"/>
    <property type="project" value="TreeGrafter"/>
</dbReference>
<dbReference type="EMBL" id="UYJE01007470">
    <property type="protein sequence ID" value="VDI55210.1"/>
    <property type="molecule type" value="Genomic_DNA"/>
</dbReference>
<dbReference type="GO" id="GO:0008270">
    <property type="term" value="F:zinc ion binding"/>
    <property type="evidence" value="ECO:0007669"/>
    <property type="project" value="UniProtKB-KW"/>
</dbReference>
<name>A0A8B6FV51_MYTGA</name>
<accession>A0A8B6FV51</accession>
<dbReference type="InterPro" id="IPR005135">
    <property type="entry name" value="Endo/exonuclease/phosphatase"/>
</dbReference>
<dbReference type="GO" id="GO:0008474">
    <property type="term" value="F:palmitoyl-(protein) hydrolase activity"/>
    <property type="evidence" value="ECO:0007669"/>
    <property type="project" value="UniProtKB-EC"/>
</dbReference>
<organism evidence="14 15">
    <name type="scientific">Mytilus galloprovincialis</name>
    <name type="common">Mediterranean mussel</name>
    <dbReference type="NCBI Taxonomy" id="29158"/>
    <lineage>
        <taxon>Eukaryota</taxon>
        <taxon>Metazoa</taxon>
        <taxon>Spiralia</taxon>
        <taxon>Lophotrochozoa</taxon>
        <taxon>Mollusca</taxon>
        <taxon>Bivalvia</taxon>
        <taxon>Autobranchia</taxon>
        <taxon>Pteriomorphia</taxon>
        <taxon>Mytilida</taxon>
        <taxon>Mytiloidea</taxon>
        <taxon>Mytilidae</taxon>
        <taxon>Mytilinae</taxon>
        <taxon>Mytilus</taxon>
    </lineage>
</organism>
<keyword evidence="4" id="KW-0963">Cytoplasm</keyword>
<evidence type="ECO:0000256" key="4">
    <source>
        <dbReference type="ARBA" id="ARBA00022490"/>
    </source>
</evidence>
<dbReference type="Gene3D" id="3.40.50.1820">
    <property type="entry name" value="alpha/beta hydrolase"/>
    <property type="match status" value="1"/>
</dbReference>
<evidence type="ECO:0000256" key="8">
    <source>
        <dbReference type="ARBA" id="ARBA00031195"/>
    </source>
</evidence>
<evidence type="ECO:0000256" key="1">
    <source>
        <dbReference type="ARBA" id="ARBA00004496"/>
    </source>
</evidence>
<evidence type="ECO:0000313" key="15">
    <source>
        <dbReference type="Proteomes" id="UP000596742"/>
    </source>
</evidence>
<dbReference type="PROSITE" id="PS50158">
    <property type="entry name" value="ZF_CCHC"/>
    <property type="match status" value="1"/>
</dbReference>
<dbReference type="FunFam" id="3.40.50.1820:FF:000010">
    <property type="entry name" value="Acyl-protein thioesterase 2"/>
    <property type="match status" value="1"/>
</dbReference>
<dbReference type="GO" id="GO:0003676">
    <property type="term" value="F:nucleic acid binding"/>
    <property type="evidence" value="ECO:0007669"/>
    <property type="project" value="InterPro"/>
</dbReference>
<dbReference type="PANTHER" id="PTHR10655:SF68">
    <property type="entry name" value="PALMITOYL-PROTEIN HYDROLASE"/>
    <property type="match status" value="1"/>
</dbReference>
<dbReference type="GO" id="GO:0006631">
    <property type="term" value="P:fatty acid metabolic process"/>
    <property type="evidence" value="ECO:0007669"/>
    <property type="project" value="UniProtKB-KW"/>
</dbReference>
<comment type="caution">
    <text evidence="14">The sequence shown here is derived from an EMBL/GenBank/DDBJ whole genome shotgun (WGS) entry which is preliminary data.</text>
</comment>
<dbReference type="InterPro" id="IPR003140">
    <property type="entry name" value="PLipase/COase/thioEstase"/>
</dbReference>
<dbReference type="Gene3D" id="3.60.10.10">
    <property type="entry name" value="Endonuclease/exonuclease/phosphatase"/>
    <property type="match status" value="1"/>
</dbReference>
<keyword evidence="7" id="KW-0443">Lipid metabolism</keyword>
<dbReference type="InterPro" id="IPR001878">
    <property type="entry name" value="Znf_CCHC"/>
</dbReference>
<reference evidence="14" key="1">
    <citation type="submission" date="2018-11" db="EMBL/GenBank/DDBJ databases">
        <authorList>
            <person name="Alioto T."/>
            <person name="Alioto T."/>
        </authorList>
    </citation>
    <scope>NUCLEOTIDE SEQUENCE</scope>
</reference>
<evidence type="ECO:0000256" key="12">
    <source>
        <dbReference type="SAM" id="MobiDB-lite"/>
    </source>
</evidence>
<keyword evidence="11" id="KW-0479">Metal-binding</keyword>
<gene>
    <name evidence="14" type="ORF">MGAL_10B026947</name>
</gene>
<evidence type="ECO:0000256" key="9">
    <source>
        <dbReference type="ARBA" id="ARBA00047337"/>
    </source>
</evidence>
<dbReference type="EC" id="3.1.2.22" evidence="3"/>
<dbReference type="InterPro" id="IPR036691">
    <property type="entry name" value="Endo/exonu/phosph_ase_sf"/>
</dbReference>
<dbReference type="SUPFAM" id="SSF57756">
    <property type="entry name" value="Retrovirus zinc finger-like domains"/>
    <property type="match status" value="1"/>
</dbReference>
<comment type="catalytic activity">
    <reaction evidence="9">
        <text>S-hexadecanoyl-L-cysteinyl-[protein] + H2O = L-cysteinyl-[protein] + hexadecanoate + H(+)</text>
        <dbReference type="Rhea" id="RHEA:19233"/>
        <dbReference type="Rhea" id="RHEA-COMP:10131"/>
        <dbReference type="Rhea" id="RHEA-COMP:11032"/>
        <dbReference type="ChEBI" id="CHEBI:7896"/>
        <dbReference type="ChEBI" id="CHEBI:15377"/>
        <dbReference type="ChEBI" id="CHEBI:15378"/>
        <dbReference type="ChEBI" id="CHEBI:29950"/>
        <dbReference type="ChEBI" id="CHEBI:74151"/>
        <dbReference type="EC" id="3.1.2.22"/>
    </reaction>
</comment>
<feature type="domain" description="CCHC-type" evidence="13">
    <location>
        <begin position="243"/>
        <end position="258"/>
    </location>
</feature>
<keyword evidence="6" id="KW-0276">Fatty acid metabolism</keyword>
<proteinExistence type="inferred from homology"/>